<dbReference type="SMART" id="SM00710">
    <property type="entry name" value="PbH1"/>
    <property type="match status" value="6"/>
</dbReference>
<dbReference type="InterPro" id="IPR039448">
    <property type="entry name" value="Beta_helix"/>
</dbReference>
<protein>
    <recommendedName>
        <fullName evidence="2">Right handed beta helix domain-containing protein</fullName>
    </recommendedName>
</protein>
<evidence type="ECO:0000313" key="4">
    <source>
        <dbReference type="Proteomes" id="UP000070175"/>
    </source>
</evidence>
<comment type="caution">
    <text evidence="3">The sequence shown here is derived from an EMBL/GenBank/DDBJ whole genome shotgun (WGS) entry which is preliminary data.</text>
</comment>
<feature type="region of interest" description="Disordered" evidence="1">
    <location>
        <begin position="23"/>
        <end position="60"/>
    </location>
</feature>
<dbReference type="InterPro" id="IPR011050">
    <property type="entry name" value="Pectin_lyase_fold/virulence"/>
</dbReference>
<feature type="compositionally biased region" description="Basic and acidic residues" evidence="1">
    <location>
        <begin position="41"/>
        <end position="52"/>
    </location>
</feature>
<evidence type="ECO:0000256" key="1">
    <source>
        <dbReference type="SAM" id="MobiDB-lite"/>
    </source>
</evidence>
<dbReference type="Proteomes" id="UP000070175">
    <property type="component" value="Unassembled WGS sequence"/>
</dbReference>
<sequence>MANKFGYNYQTMSNPYNDFLQREDSSLADIKGASQNGKQAVDTEKEKEKSGSDKQVNSSFDVGENVIEGKSINNLRINKWIKSQNYKPNKDGFIINGKTGKAEFQKATIRGELNADDITTGTLSVAHTEADVTSDNPQLMSWLTDSNLSGYSEGTLANRPAAGTAGRYYLATDGGNNGNAVLFRDNGAAWVEASISDMADILNAIADNVGESATRKWAGESGADVTGNNTADDTNNVNGKGSTNVIYHNGTRYERADGTASAAEDLDAARNFEAVVDGNGQGDYTDIQSALDAGNTTIYLRPYSSYYSGFTITTSGVTIKGESWTSCKIGWEVIIGDGSTTYENITIENVTIEYANPGIRIKNNTQMINIEWCFISECFTAAIYIEGGKNLDIKNCFILRNNIGIKMTGSYYPYIFANRIERSDNEGIKTETGCYNSTITDNYFRYNGQTNGVSALYINSWWAIISRNTFIENRGEGIKLDEEEILVSNNYFENNNQSSAATFPAEIEIGSAETSLITGNYFLINEDFSGSDYAIYAGGFDYQNINGNTIRADRLSSNKNDAISISQDYHLIVGNSILGNWNAAITTGSVGANSVVANNMIHLY</sequence>
<dbReference type="AlphaFoldDB" id="A0A133VPJ9"/>
<dbReference type="SUPFAM" id="SSF51126">
    <property type="entry name" value="Pectin lyase-like"/>
    <property type="match status" value="1"/>
</dbReference>
<proteinExistence type="predicted"/>
<gene>
    <name evidence="3" type="ORF">AKJ56_01510</name>
</gene>
<dbReference type="InterPro" id="IPR006626">
    <property type="entry name" value="PbH1"/>
</dbReference>
<accession>A0A133VPJ9</accession>
<evidence type="ECO:0000313" key="3">
    <source>
        <dbReference type="EMBL" id="KXB08343.1"/>
    </source>
</evidence>
<name>A0A133VPJ9_9EURY</name>
<feature type="region of interest" description="Disordered" evidence="1">
    <location>
        <begin position="220"/>
        <end position="242"/>
    </location>
</feature>
<evidence type="ECO:0000259" key="2">
    <source>
        <dbReference type="Pfam" id="PF13229"/>
    </source>
</evidence>
<reference evidence="3 4" key="1">
    <citation type="journal article" date="2016" name="Sci. Rep.">
        <title>Metabolic traits of an uncultured archaeal lineage -MSBL1- from brine pools of the Red Sea.</title>
        <authorList>
            <person name="Mwirichia R."/>
            <person name="Alam I."/>
            <person name="Rashid M."/>
            <person name="Vinu M."/>
            <person name="Ba-Alawi W."/>
            <person name="Anthony Kamau A."/>
            <person name="Kamanda Ngugi D."/>
            <person name="Goker M."/>
            <person name="Klenk H.P."/>
            <person name="Bajic V."/>
            <person name="Stingl U."/>
        </authorList>
    </citation>
    <scope>NUCLEOTIDE SEQUENCE [LARGE SCALE GENOMIC DNA]</scope>
    <source>
        <strain evidence="3">SCGC-AAA382N08</strain>
    </source>
</reference>
<dbReference type="Gene3D" id="2.160.20.10">
    <property type="entry name" value="Single-stranded right-handed beta-helix, Pectin lyase-like"/>
    <property type="match status" value="1"/>
</dbReference>
<keyword evidence="4" id="KW-1185">Reference proteome</keyword>
<dbReference type="Pfam" id="PF13229">
    <property type="entry name" value="Beta_helix"/>
    <property type="match status" value="1"/>
</dbReference>
<dbReference type="InterPro" id="IPR012334">
    <property type="entry name" value="Pectin_lyas_fold"/>
</dbReference>
<organism evidence="3 4">
    <name type="scientific">candidate division MSBL1 archaeon SCGC-AAA382N08</name>
    <dbReference type="NCBI Taxonomy" id="1698285"/>
    <lineage>
        <taxon>Archaea</taxon>
        <taxon>Methanobacteriati</taxon>
        <taxon>Methanobacteriota</taxon>
        <taxon>candidate division MSBL1</taxon>
    </lineage>
</organism>
<dbReference type="EMBL" id="LHYJ01000018">
    <property type="protein sequence ID" value="KXB08343.1"/>
    <property type="molecule type" value="Genomic_DNA"/>
</dbReference>
<feature type="domain" description="Right handed beta helix" evidence="2">
    <location>
        <begin position="341"/>
        <end position="480"/>
    </location>
</feature>
<feature type="compositionally biased region" description="Polar residues" evidence="1">
    <location>
        <begin position="226"/>
        <end position="242"/>
    </location>
</feature>